<keyword evidence="5" id="KW-1185">Reference proteome</keyword>
<dbReference type="Proteomes" id="UP001295423">
    <property type="component" value="Unassembled WGS sequence"/>
</dbReference>
<dbReference type="GO" id="GO:0004077">
    <property type="term" value="F:biotin--[biotin carboxyl-carrier protein] ligase activity"/>
    <property type="evidence" value="ECO:0007669"/>
    <property type="project" value="TreeGrafter"/>
</dbReference>
<accession>A0AAD2FQ29</accession>
<feature type="compositionally biased region" description="Basic and acidic residues" evidence="1">
    <location>
        <begin position="53"/>
        <end position="64"/>
    </location>
</feature>
<dbReference type="EMBL" id="CAKOGP040001758">
    <property type="protein sequence ID" value="CAJ1949005.1"/>
    <property type="molecule type" value="Genomic_DNA"/>
</dbReference>
<feature type="compositionally biased region" description="Low complexity" evidence="1">
    <location>
        <begin position="35"/>
        <end position="47"/>
    </location>
</feature>
<comment type="caution">
    <text evidence="4">The sequence shown here is derived from an EMBL/GenBank/DDBJ whole genome shotgun (WGS) entry which is preliminary data.</text>
</comment>
<keyword evidence="2" id="KW-0732">Signal</keyword>
<dbReference type="PANTHER" id="PTHR12835">
    <property type="entry name" value="BIOTIN PROTEIN LIGASE"/>
    <property type="match status" value="1"/>
</dbReference>
<protein>
    <recommendedName>
        <fullName evidence="3">BPL/LPL catalytic domain-containing protein</fullName>
    </recommendedName>
</protein>
<proteinExistence type="predicted"/>
<dbReference type="GO" id="GO:0005737">
    <property type="term" value="C:cytoplasm"/>
    <property type="evidence" value="ECO:0007669"/>
    <property type="project" value="TreeGrafter"/>
</dbReference>
<evidence type="ECO:0000256" key="1">
    <source>
        <dbReference type="SAM" id="MobiDB-lite"/>
    </source>
</evidence>
<dbReference type="PANTHER" id="PTHR12835:SF5">
    <property type="entry name" value="BIOTIN--PROTEIN LIGASE"/>
    <property type="match status" value="1"/>
</dbReference>
<dbReference type="AlphaFoldDB" id="A0AAD2FQ29"/>
<feature type="chain" id="PRO_5042282877" description="BPL/LPL catalytic domain-containing protein" evidence="2">
    <location>
        <begin position="33"/>
        <end position="347"/>
    </location>
</feature>
<dbReference type="Pfam" id="PF03099">
    <property type="entry name" value="BPL_LplA_LipB"/>
    <property type="match status" value="1"/>
</dbReference>
<organism evidence="4 5">
    <name type="scientific">Cylindrotheca closterium</name>
    <dbReference type="NCBI Taxonomy" id="2856"/>
    <lineage>
        <taxon>Eukaryota</taxon>
        <taxon>Sar</taxon>
        <taxon>Stramenopiles</taxon>
        <taxon>Ochrophyta</taxon>
        <taxon>Bacillariophyta</taxon>
        <taxon>Bacillariophyceae</taxon>
        <taxon>Bacillariophycidae</taxon>
        <taxon>Bacillariales</taxon>
        <taxon>Bacillariaceae</taxon>
        <taxon>Cylindrotheca</taxon>
    </lineage>
</organism>
<evidence type="ECO:0000256" key="2">
    <source>
        <dbReference type="SAM" id="SignalP"/>
    </source>
</evidence>
<sequence>MAPSRASTFWGVSSSVAFILILAAASSTAVSALLHPQKSSSSSSSASTTNEGGSKKGDGATCKEESFPNMMKQHFASIGSTQDEARRIVTDTLMDDQTTTNMVCVTATEQTNGRGTSGRAWMGARGNTFVTIAIPQQRWMDHKHLPLTLLPLTVGILVAERVQALMDACLLERSNNNQPMSSSSLSSSRPKVTLKWPNDVLVNEDKIAGILIESTTTGWFLIGIGVNLGYAPPVPTDGPNHGRTSTSLSNHCTPPSTQETTTWEDMAHQVGVDLAKNLNAFLDNPPMLSNAIVNEWKQWADFNMELVMRDTPKRERVKLVDMLPDGRIQVVGLDDGTSRVLVADYFI</sequence>
<evidence type="ECO:0000313" key="4">
    <source>
        <dbReference type="EMBL" id="CAJ1949005.1"/>
    </source>
</evidence>
<dbReference type="Gene3D" id="3.30.930.10">
    <property type="entry name" value="Bira Bifunctional Protein, Domain 2"/>
    <property type="match status" value="1"/>
</dbReference>
<feature type="region of interest" description="Disordered" evidence="1">
    <location>
        <begin position="35"/>
        <end position="64"/>
    </location>
</feature>
<dbReference type="InterPro" id="IPR004143">
    <property type="entry name" value="BPL_LPL_catalytic"/>
</dbReference>
<gene>
    <name evidence="4" type="ORF">CYCCA115_LOCUS11878</name>
</gene>
<reference evidence="4" key="1">
    <citation type="submission" date="2023-08" db="EMBL/GenBank/DDBJ databases">
        <authorList>
            <person name="Audoor S."/>
            <person name="Bilcke G."/>
        </authorList>
    </citation>
    <scope>NUCLEOTIDE SEQUENCE</scope>
</reference>
<evidence type="ECO:0000313" key="5">
    <source>
        <dbReference type="Proteomes" id="UP001295423"/>
    </source>
</evidence>
<name>A0AAD2FQ29_9STRA</name>
<evidence type="ECO:0000259" key="3">
    <source>
        <dbReference type="Pfam" id="PF03099"/>
    </source>
</evidence>
<dbReference type="SUPFAM" id="SSF55681">
    <property type="entry name" value="Class II aaRS and biotin synthetases"/>
    <property type="match status" value="1"/>
</dbReference>
<dbReference type="InterPro" id="IPR045864">
    <property type="entry name" value="aa-tRNA-synth_II/BPL/LPL"/>
</dbReference>
<feature type="domain" description="BPL/LPL catalytic" evidence="3">
    <location>
        <begin position="92"/>
        <end position="218"/>
    </location>
</feature>
<feature type="signal peptide" evidence="2">
    <location>
        <begin position="1"/>
        <end position="32"/>
    </location>
</feature>